<evidence type="ECO:0000256" key="1">
    <source>
        <dbReference type="SAM" id="Coils"/>
    </source>
</evidence>
<dbReference type="AlphaFoldDB" id="A0A4Y6PMG1"/>
<accession>A0A4Y6PMG1</accession>
<dbReference type="OrthoDB" id="9771173at2"/>
<protein>
    <recommendedName>
        <fullName evidence="4">RHS repeat protein</fullName>
    </recommendedName>
</protein>
<organism evidence="2 3">
    <name type="scientific">Persicimonas caeni</name>
    <dbReference type="NCBI Taxonomy" id="2292766"/>
    <lineage>
        <taxon>Bacteria</taxon>
        <taxon>Deltaproteobacteria</taxon>
        <taxon>Bradymonadales</taxon>
        <taxon>Bradymonadaceae</taxon>
        <taxon>Persicimonas</taxon>
    </lineage>
</organism>
<name>A0A4Y6PMG1_PERCE</name>
<dbReference type="PROSITE" id="PS51257">
    <property type="entry name" value="PROKAR_LIPOPROTEIN"/>
    <property type="match status" value="1"/>
</dbReference>
<keyword evidence="3" id="KW-1185">Reference proteome</keyword>
<gene>
    <name evidence="2" type="ORF">FIV42_01410</name>
</gene>
<accession>A0A5B8XZE7</accession>
<dbReference type="EMBL" id="CP041186">
    <property type="protein sequence ID" value="QDG49440.1"/>
    <property type="molecule type" value="Genomic_DNA"/>
</dbReference>
<evidence type="ECO:0000313" key="2">
    <source>
        <dbReference type="EMBL" id="QDG49440.1"/>
    </source>
</evidence>
<evidence type="ECO:0000313" key="3">
    <source>
        <dbReference type="Proteomes" id="UP000315995"/>
    </source>
</evidence>
<proteinExistence type="predicted"/>
<reference evidence="2 3" key="1">
    <citation type="submission" date="2019-06" db="EMBL/GenBank/DDBJ databases">
        <title>Persicimonas caeni gen. nov., sp. nov., a predatory bacterium isolated from solar saltern.</title>
        <authorList>
            <person name="Wang S."/>
        </authorList>
    </citation>
    <scope>NUCLEOTIDE SEQUENCE [LARGE SCALE GENOMIC DNA]</scope>
    <source>
        <strain evidence="2 3">YN101</strain>
    </source>
</reference>
<dbReference type="Proteomes" id="UP000315995">
    <property type="component" value="Chromosome"/>
</dbReference>
<evidence type="ECO:0008006" key="4">
    <source>
        <dbReference type="Google" id="ProtNLM"/>
    </source>
</evidence>
<keyword evidence="1" id="KW-0175">Coiled coil</keyword>
<sequence>MLKVCPLRFASVSLLAFIAAGCSTPKHTEQSARQTPPVRVIPFETGFFHTKLPRFELSDGADPTRYRPCRVTMHGGRVFEFSYDERNRLRRIERIDENVPKSARLRFDFIYGASGHLTKQSVDVGLDGTEEDYVLIDDERAANGELKRRRFDTDDDGSPDASAEYEYDDAGRLTLFAFDSDLDGHVDTVHRHQYAAHGSLTRSEIDKDADGDADEVVTYRYDAQGRLESQLNVDLRALEEEQQRAEDAADSSDRAGETRIVAVTKPARIEYQYVYDCPNK</sequence>
<feature type="coiled-coil region" evidence="1">
    <location>
        <begin position="228"/>
        <end position="255"/>
    </location>
</feature>
<dbReference type="Gene3D" id="2.180.10.10">
    <property type="entry name" value="RHS repeat-associated core"/>
    <property type="match status" value="1"/>
</dbReference>
<dbReference type="RefSeq" id="WP_141195938.1">
    <property type="nucleotide sequence ID" value="NZ_CP041186.1"/>
</dbReference>